<keyword evidence="2" id="KW-1185">Reference proteome</keyword>
<organism evidence="1 2">
    <name type="scientific">Aspergillus lucknowensis</name>
    <dbReference type="NCBI Taxonomy" id="176173"/>
    <lineage>
        <taxon>Eukaryota</taxon>
        <taxon>Fungi</taxon>
        <taxon>Dikarya</taxon>
        <taxon>Ascomycota</taxon>
        <taxon>Pezizomycotina</taxon>
        <taxon>Eurotiomycetes</taxon>
        <taxon>Eurotiomycetidae</taxon>
        <taxon>Eurotiales</taxon>
        <taxon>Aspergillaceae</taxon>
        <taxon>Aspergillus</taxon>
        <taxon>Aspergillus subgen. Nidulantes</taxon>
    </lineage>
</organism>
<accession>A0ABR4LEA4</accession>
<comment type="caution">
    <text evidence="1">The sequence shown here is derived from an EMBL/GenBank/DDBJ whole genome shotgun (WGS) entry which is preliminary data.</text>
</comment>
<evidence type="ECO:0000313" key="1">
    <source>
        <dbReference type="EMBL" id="KAL2862781.1"/>
    </source>
</evidence>
<dbReference type="RefSeq" id="XP_070881760.1">
    <property type="nucleotide sequence ID" value="XM_071030278.1"/>
</dbReference>
<evidence type="ECO:0000313" key="2">
    <source>
        <dbReference type="Proteomes" id="UP001610432"/>
    </source>
</evidence>
<dbReference type="Proteomes" id="UP001610432">
    <property type="component" value="Unassembled WGS sequence"/>
</dbReference>
<dbReference type="GeneID" id="98145350"/>
<dbReference type="EMBL" id="JBFXLQ010000061">
    <property type="protein sequence ID" value="KAL2862781.1"/>
    <property type="molecule type" value="Genomic_DNA"/>
</dbReference>
<reference evidence="1 2" key="1">
    <citation type="submission" date="2024-07" db="EMBL/GenBank/DDBJ databases">
        <title>Section-level genome sequencing and comparative genomics of Aspergillus sections Usti and Cavernicolus.</title>
        <authorList>
            <consortium name="Lawrence Berkeley National Laboratory"/>
            <person name="Nybo J.L."/>
            <person name="Vesth T.C."/>
            <person name="Theobald S."/>
            <person name="Frisvad J.C."/>
            <person name="Larsen T.O."/>
            <person name="Kjaerboelling I."/>
            <person name="Rothschild-Mancinelli K."/>
            <person name="Lyhne E.K."/>
            <person name="Kogle M.E."/>
            <person name="Barry K."/>
            <person name="Clum A."/>
            <person name="Na H."/>
            <person name="Ledsgaard L."/>
            <person name="Lin J."/>
            <person name="Lipzen A."/>
            <person name="Kuo A."/>
            <person name="Riley R."/>
            <person name="Mondo S."/>
            <person name="Labutti K."/>
            <person name="Haridas S."/>
            <person name="Pangalinan J."/>
            <person name="Salamov A.A."/>
            <person name="Simmons B.A."/>
            <person name="Magnuson J.K."/>
            <person name="Chen J."/>
            <person name="Drula E."/>
            <person name="Henrissat B."/>
            <person name="Wiebenga A."/>
            <person name="Lubbers R.J."/>
            <person name="Gomes A.C."/>
            <person name="Macurrencykelacurrency M.R."/>
            <person name="Stajich J."/>
            <person name="Grigoriev I.V."/>
            <person name="Mortensen U.H."/>
            <person name="De Vries R.P."/>
            <person name="Baker S.E."/>
            <person name="Andersen M.R."/>
        </authorList>
    </citation>
    <scope>NUCLEOTIDE SEQUENCE [LARGE SCALE GENOMIC DNA]</scope>
    <source>
        <strain evidence="1 2">CBS 449.75</strain>
    </source>
</reference>
<protein>
    <submittedName>
        <fullName evidence="1">Uncharacterized protein</fullName>
    </submittedName>
</protein>
<gene>
    <name evidence="1" type="ORF">BJX67DRAFT_365507</name>
</gene>
<sequence>MSFPVDLGGTSMNADRAPLALDKSTRTLYSRAILSPSSLTDQERRLITYRPPRAAVTA</sequence>
<proteinExistence type="predicted"/>
<name>A0ABR4LEA4_9EURO</name>